<dbReference type="AlphaFoldDB" id="A0A2H1YGG9"/>
<dbReference type="Pfam" id="PF04170">
    <property type="entry name" value="NlpE"/>
    <property type="match status" value="1"/>
</dbReference>
<evidence type="ECO:0000313" key="1">
    <source>
        <dbReference type="EMBL" id="SOS74579.1"/>
    </source>
</evidence>
<organism evidence="1 2">
    <name type="scientific">Tenacibaculum piscium</name>
    <dbReference type="NCBI Taxonomy" id="1458515"/>
    <lineage>
        <taxon>Bacteria</taxon>
        <taxon>Pseudomonadati</taxon>
        <taxon>Bacteroidota</taxon>
        <taxon>Flavobacteriia</taxon>
        <taxon>Flavobacteriales</taxon>
        <taxon>Flavobacteriaceae</taxon>
        <taxon>Tenacibaculum</taxon>
    </lineage>
</organism>
<accession>A0A2H1YGG9</accession>
<dbReference type="Gene3D" id="2.40.128.640">
    <property type="match status" value="1"/>
</dbReference>
<evidence type="ECO:0000313" key="2">
    <source>
        <dbReference type="Proteomes" id="UP000234211"/>
    </source>
</evidence>
<evidence type="ECO:0008006" key="3">
    <source>
        <dbReference type="Google" id="ProtNLM"/>
    </source>
</evidence>
<dbReference type="EMBL" id="OENF01000019">
    <property type="protein sequence ID" value="SOS74579.1"/>
    <property type="molecule type" value="Genomic_DNA"/>
</dbReference>
<keyword evidence="2" id="KW-1185">Reference proteome</keyword>
<dbReference type="OrthoDB" id="5348860at2"/>
<proteinExistence type="predicted"/>
<sequence length="410" mass="46816">MNKLLYILVTVLLFNACQSNKNKKTVIDEHSAEYALDYQGVYKGTLPCADCSGIKATLTLGHDKTFIYETININKKDGCSVHKGSYSVNENVLTIKENRKPKHFLVGESSLIFLDENLKPNTGKLAKHYQLKKQRKFIYQGKYKTYYELEDDYKQTLSLLQKGKNYEVNFSASKVKDRAGCQFSGIGKIKKDTLWVNIANKKDKEILMYIAPSHDNLGVEVFTPNFEERFSMMSYCGGGASLAGKYFKNTITSNNIGVFNSQTSINEVLHTVPFAQVHKKVGSGEYIGDIYDDYEIFTQNHKLLYTLTPKDTAKTEQKINRILVNSPFFKTNKGINVKSTYGDIKKAYTVNEIVPTREHIVLTVDEINASFSISKNKLQKGWWNDKSKMVNENKIPLSTQVDGFFLWWKY</sequence>
<gene>
    <name evidence="1" type="ORF">TNO020_260004</name>
</gene>
<name>A0A2H1YGG9_9FLAO</name>
<dbReference type="InterPro" id="IPR007298">
    <property type="entry name" value="Cu-R_lipoprotein_NlpE"/>
</dbReference>
<reference evidence="2" key="1">
    <citation type="submission" date="2017-11" db="EMBL/GenBank/DDBJ databases">
        <authorList>
            <person name="Duchaud E."/>
        </authorList>
    </citation>
    <scope>NUCLEOTIDE SEQUENCE [LARGE SCALE GENOMIC DNA]</scope>
    <source>
        <strain evidence="2">Tenacibaculum sp. TNO020</strain>
    </source>
</reference>
<dbReference type="RefSeq" id="WP_101917072.1">
    <property type="nucleotide sequence ID" value="NZ_OENF01000019.1"/>
</dbReference>
<dbReference type="Proteomes" id="UP000234211">
    <property type="component" value="Unassembled WGS sequence"/>
</dbReference>
<protein>
    <recommendedName>
        <fullName evidence="3">Lipoprotein</fullName>
    </recommendedName>
</protein>